<dbReference type="STRING" id="103827.A0A0N5D1A5"/>
<keyword evidence="2" id="KW-0732">Signal</keyword>
<reference evidence="5" key="1">
    <citation type="submission" date="2017-02" db="UniProtKB">
        <authorList>
            <consortium name="WormBaseParasite"/>
        </authorList>
    </citation>
    <scope>IDENTIFICATION</scope>
</reference>
<dbReference type="WBParaSite" id="TCLT_0000662401-mRNA-1">
    <property type="protein sequence ID" value="TCLT_0000662401-mRNA-1"/>
    <property type="gene ID" value="TCLT_0000662401"/>
</dbReference>
<sequence>MNLLDWLVCVAIAALIWSLWQQLEKAKEQEIKNLIKARKGRKKKRVKKKASERIIIDESELNFKKAPLPPPPLPEMTHPLSSGSAAESAPPQSELTSKDSSKLETSKEQSDNQNKMPQHEKGKHGTNSEVTDAIQKKTGKLNESGPEWGALSNQKTQPQKPWMFEGEANYPPNFFTVAHQSH</sequence>
<protein>
    <submittedName>
        <fullName evidence="3 5">Uncharacterized protein</fullName>
    </submittedName>
</protein>
<reference evidence="3 4" key="2">
    <citation type="submission" date="2018-11" db="EMBL/GenBank/DDBJ databases">
        <authorList>
            <consortium name="Pathogen Informatics"/>
        </authorList>
    </citation>
    <scope>NUCLEOTIDE SEQUENCE [LARGE SCALE GENOMIC DNA]</scope>
</reference>
<evidence type="ECO:0000313" key="5">
    <source>
        <dbReference type="WBParaSite" id="TCLT_0000662401-mRNA-1"/>
    </source>
</evidence>
<dbReference type="EMBL" id="UYYF01004430">
    <property type="protein sequence ID" value="VDN03981.1"/>
    <property type="molecule type" value="Genomic_DNA"/>
</dbReference>
<feature type="region of interest" description="Disordered" evidence="1">
    <location>
        <begin position="59"/>
        <end position="172"/>
    </location>
</feature>
<proteinExistence type="predicted"/>
<feature type="compositionally biased region" description="Polar residues" evidence="1">
    <location>
        <begin position="79"/>
        <end position="95"/>
    </location>
</feature>
<dbReference type="OMA" id="EWGPFDK"/>
<dbReference type="Proteomes" id="UP000276776">
    <property type="component" value="Unassembled WGS sequence"/>
</dbReference>
<organism evidence="5">
    <name type="scientific">Thelazia callipaeda</name>
    <name type="common">Oriental eyeworm</name>
    <name type="synonym">Parasitic nematode</name>
    <dbReference type="NCBI Taxonomy" id="103827"/>
    <lineage>
        <taxon>Eukaryota</taxon>
        <taxon>Metazoa</taxon>
        <taxon>Ecdysozoa</taxon>
        <taxon>Nematoda</taxon>
        <taxon>Chromadorea</taxon>
        <taxon>Rhabditida</taxon>
        <taxon>Spirurina</taxon>
        <taxon>Spiruromorpha</taxon>
        <taxon>Thelazioidea</taxon>
        <taxon>Thelaziidae</taxon>
        <taxon>Thelazia</taxon>
    </lineage>
</organism>
<gene>
    <name evidence="3" type="ORF">TCLT_LOCUS6613</name>
</gene>
<evidence type="ECO:0000256" key="1">
    <source>
        <dbReference type="SAM" id="MobiDB-lite"/>
    </source>
</evidence>
<evidence type="ECO:0000313" key="3">
    <source>
        <dbReference type="EMBL" id="VDN03981.1"/>
    </source>
</evidence>
<accession>A0A0N5D1A5</accession>
<feature type="compositionally biased region" description="Basic and acidic residues" evidence="1">
    <location>
        <begin position="96"/>
        <end position="110"/>
    </location>
</feature>
<feature type="chain" id="PRO_5043126511" evidence="2">
    <location>
        <begin position="19"/>
        <end position="182"/>
    </location>
</feature>
<feature type="signal peptide" evidence="2">
    <location>
        <begin position="1"/>
        <end position="18"/>
    </location>
</feature>
<evidence type="ECO:0000313" key="4">
    <source>
        <dbReference type="Proteomes" id="UP000276776"/>
    </source>
</evidence>
<dbReference type="AlphaFoldDB" id="A0A0N5D1A5"/>
<evidence type="ECO:0000256" key="2">
    <source>
        <dbReference type="SAM" id="SignalP"/>
    </source>
</evidence>
<name>A0A0N5D1A5_THECL</name>
<keyword evidence="4" id="KW-1185">Reference proteome</keyword>
<dbReference type="OrthoDB" id="5866046at2759"/>